<dbReference type="SUPFAM" id="SSF46689">
    <property type="entry name" value="Homeodomain-like"/>
    <property type="match status" value="1"/>
</dbReference>
<dbReference type="Pfam" id="PF00440">
    <property type="entry name" value="TetR_N"/>
    <property type="match status" value="1"/>
</dbReference>
<dbReference type="GO" id="GO:0000976">
    <property type="term" value="F:transcription cis-regulatory region binding"/>
    <property type="evidence" value="ECO:0007669"/>
    <property type="project" value="TreeGrafter"/>
</dbReference>
<dbReference type="PRINTS" id="PR00455">
    <property type="entry name" value="HTHTETR"/>
</dbReference>
<evidence type="ECO:0000256" key="2">
    <source>
        <dbReference type="ARBA" id="ARBA00023125"/>
    </source>
</evidence>
<keyword evidence="3" id="KW-0804">Transcription</keyword>
<keyword evidence="1" id="KW-0805">Transcription regulation</keyword>
<dbReference type="InterPro" id="IPR023772">
    <property type="entry name" value="DNA-bd_HTH_TetR-type_CS"/>
</dbReference>
<dbReference type="PANTHER" id="PTHR30055">
    <property type="entry name" value="HTH-TYPE TRANSCRIPTIONAL REGULATOR RUTR"/>
    <property type="match status" value="1"/>
</dbReference>
<comment type="caution">
    <text evidence="6">The sequence shown here is derived from an EMBL/GenBank/DDBJ whole genome shotgun (WGS) entry which is preliminary data.</text>
</comment>
<accession>A0A4U6R3H0</accession>
<dbReference type="InterPro" id="IPR050109">
    <property type="entry name" value="HTH-type_TetR-like_transc_reg"/>
</dbReference>
<feature type="DNA-binding region" description="H-T-H motif" evidence="4">
    <location>
        <begin position="42"/>
        <end position="61"/>
    </location>
</feature>
<name>A0A4U6R3H0_9GAMM</name>
<dbReference type="InterPro" id="IPR001647">
    <property type="entry name" value="HTH_TetR"/>
</dbReference>
<dbReference type="GO" id="GO:0003700">
    <property type="term" value="F:DNA-binding transcription factor activity"/>
    <property type="evidence" value="ECO:0007669"/>
    <property type="project" value="TreeGrafter"/>
</dbReference>
<dbReference type="OrthoDB" id="63332at2"/>
<dbReference type="InterPro" id="IPR009057">
    <property type="entry name" value="Homeodomain-like_sf"/>
</dbReference>
<evidence type="ECO:0000259" key="5">
    <source>
        <dbReference type="PROSITE" id="PS50977"/>
    </source>
</evidence>
<evidence type="ECO:0000313" key="6">
    <source>
        <dbReference type="EMBL" id="TKV67378.1"/>
    </source>
</evidence>
<feature type="domain" description="HTH tetR-type" evidence="5">
    <location>
        <begin position="19"/>
        <end position="79"/>
    </location>
</feature>
<evidence type="ECO:0000313" key="7">
    <source>
        <dbReference type="Proteomes" id="UP000308488"/>
    </source>
</evidence>
<dbReference type="PANTHER" id="PTHR30055:SF234">
    <property type="entry name" value="HTH-TYPE TRANSCRIPTIONAL REGULATOR BETI"/>
    <property type="match status" value="1"/>
</dbReference>
<keyword evidence="7" id="KW-1185">Reference proteome</keyword>
<protein>
    <submittedName>
        <fullName evidence="6">TetR/AcrR family transcriptional regulator</fullName>
    </submittedName>
</protein>
<organism evidence="6 7">
    <name type="scientific">Marinobacter panjinensis</name>
    <dbReference type="NCBI Taxonomy" id="2576384"/>
    <lineage>
        <taxon>Bacteria</taxon>
        <taxon>Pseudomonadati</taxon>
        <taxon>Pseudomonadota</taxon>
        <taxon>Gammaproteobacteria</taxon>
        <taxon>Pseudomonadales</taxon>
        <taxon>Marinobacteraceae</taxon>
        <taxon>Marinobacter</taxon>
    </lineage>
</organism>
<gene>
    <name evidence="6" type="ORF">FDP08_04370</name>
</gene>
<dbReference type="AlphaFoldDB" id="A0A4U6R3H0"/>
<proteinExistence type="predicted"/>
<sequence>MDMSETKKETPGKREFNRIRNRKAILGAARECFRERGYDNSTIRDIVRRTGLAAGTFYNYFSSKQDIFAALLTDFLARLNHNLTENRQAAGSADEFIYSAYFALFKATASDPLVYELAHHNDRAIRELFGSDILGLTMVSLEEDVKGAVEQGLLPDLDQEYLCAAFFGVGYELSLRLAHRAHSNPDEAEAEARKATLFATNLFLNGLRLDPLFRNGAPSPTITE</sequence>
<dbReference type="PROSITE" id="PS01081">
    <property type="entry name" value="HTH_TETR_1"/>
    <property type="match status" value="1"/>
</dbReference>
<dbReference type="PROSITE" id="PS50977">
    <property type="entry name" value="HTH_TETR_2"/>
    <property type="match status" value="1"/>
</dbReference>
<dbReference type="Proteomes" id="UP000308488">
    <property type="component" value="Unassembled WGS sequence"/>
</dbReference>
<dbReference type="EMBL" id="SZYH01000001">
    <property type="protein sequence ID" value="TKV67378.1"/>
    <property type="molecule type" value="Genomic_DNA"/>
</dbReference>
<dbReference type="Gene3D" id="1.10.357.10">
    <property type="entry name" value="Tetracycline Repressor, domain 2"/>
    <property type="match status" value="1"/>
</dbReference>
<keyword evidence="2 4" id="KW-0238">DNA-binding</keyword>
<evidence type="ECO:0000256" key="3">
    <source>
        <dbReference type="ARBA" id="ARBA00023163"/>
    </source>
</evidence>
<evidence type="ECO:0000256" key="1">
    <source>
        <dbReference type="ARBA" id="ARBA00023015"/>
    </source>
</evidence>
<evidence type="ECO:0000256" key="4">
    <source>
        <dbReference type="PROSITE-ProRule" id="PRU00335"/>
    </source>
</evidence>
<reference evidence="6 7" key="1">
    <citation type="submission" date="2019-05" db="EMBL/GenBank/DDBJ databases">
        <title>Marinobacter panjinensis sp. nov., a moderately halophilic bacterium isolated from sea tidal flat environment.</title>
        <authorList>
            <person name="Yang W."/>
            <person name="An M."/>
            <person name="He W."/>
            <person name="Luo X."/>
            <person name="Zhu L."/>
            <person name="Chen G."/>
            <person name="Zhang Y."/>
            <person name="Wang Y."/>
        </authorList>
    </citation>
    <scope>NUCLEOTIDE SEQUENCE [LARGE SCALE GENOMIC DNA]</scope>
    <source>
        <strain evidence="6 7">PJ-16</strain>
    </source>
</reference>